<organism evidence="1">
    <name type="scientific">Rhizophora mucronata</name>
    <name type="common">Asiatic mangrove</name>
    <dbReference type="NCBI Taxonomy" id="61149"/>
    <lineage>
        <taxon>Eukaryota</taxon>
        <taxon>Viridiplantae</taxon>
        <taxon>Streptophyta</taxon>
        <taxon>Embryophyta</taxon>
        <taxon>Tracheophyta</taxon>
        <taxon>Spermatophyta</taxon>
        <taxon>Magnoliopsida</taxon>
        <taxon>eudicotyledons</taxon>
        <taxon>Gunneridae</taxon>
        <taxon>Pentapetalae</taxon>
        <taxon>rosids</taxon>
        <taxon>fabids</taxon>
        <taxon>Malpighiales</taxon>
        <taxon>Rhizophoraceae</taxon>
        <taxon>Rhizophora</taxon>
    </lineage>
</organism>
<dbReference type="EMBL" id="GGEC01076571">
    <property type="protein sequence ID" value="MBX57055.1"/>
    <property type="molecule type" value="Transcribed_RNA"/>
</dbReference>
<proteinExistence type="predicted"/>
<accession>A0A2P2PQR4</accession>
<protein>
    <submittedName>
        <fullName evidence="1">Uncharacterized protein</fullName>
    </submittedName>
</protein>
<reference evidence="1" key="1">
    <citation type="submission" date="2018-02" db="EMBL/GenBank/DDBJ databases">
        <title>Rhizophora mucronata_Transcriptome.</title>
        <authorList>
            <person name="Meera S.P."/>
            <person name="Sreeshan A."/>
            <person name="Augustine A."/>
        </authorList>
    </citation>
    <scope>NUCLEOTIDE SEQUENCE</scope>
    <source>
        <tissue evidence="1">Leaf</tissue>
    </source>
</reference>
<sequence length="42" mass="5029">MNKVLDIGNHWRKDFIPGISQIKQKNYRCLEISCEKCQLLKH</sequence>
<evidence type="ECO:0000313" key="1">
    <source>
        <dbReference type="EMBL" id="MBX57055.1"/>
    </source>
</evidence>
<dbReference type="AlphaFoldDB" id="A0A2P2PQR4"/>
<name>A0A2P2PQR4_RHIMU</name>